<dbReference type="AlphaFoldDB" id="A0A9D9DWL8"/>
<dbReference type="InterPro" id="IPR010898">
    <property type="entry name" value="Hpre_diP_synth_I"/>
</dbReference>
<keyword evidence="1" id="KW-1133">Transmembrane helix</keyword>
<proteinExistence type="predicted"/>
<feature type="transmembrane region" description="Helical" evidence="1">
    <location>
        <begin position="65"/>
        <end position="94"/>
    </location>
</feature>
<dbReference type="Proteomes" id="UP000823611">
    <property type="component" value="Unassembled WGS sequence"/>
</dbReference>
<evidence type="ECO:0000313" key="2">
    <source>
        <dbReference type="EMBL" id="MBO8435101.1"/>
    </source>
</evidence>
<evidence type="ECO:0000256" key="1">
    <source>
        <dbReference type="SAM" id="Phobius"/>
    </source>
</evidence>
<dbReference type="Pfam" id="PF07456">
    <property type="entry name" value="Hpre_diP_synt_I"/>
    <property type="match status" value="1"/>
</dbReference>
<protein>
    <submittedName>
        <fullName evidence="2">Gx transporter family protein</fullName>
    </submittedName>
</protein>
<reference evidence="2" key="2">
    <citation type="journal article" date="2021" name="PeerJ">
        <title>Extensive microbial diversity within the chicken gut microbiome revealed by metagenomics and culture.</title>
        <authorList>
            <person name="Gilroy R."/>
            <person name="Ravi A."/>
            <person name="Getino M."/>
            <person name="Pursley I."/>
            <person name="Horton D.L."/>
            <person name="Alikhan N.F."/>
            <person name="Baker D."/>
            <person name="Gharbi K."/>
            <person name="Hall N."/>
            <person name="Watson M."/>
            <person name="Adriaenssens E.M."/>
            <person name="Foster-Nyarko E."/>
            <person name="Jarju S."/>
            <person name="Secka A."/>
            <person name="Antonio M."/>
            <person name="Oren A."/>
            <person name="Chaudhuri R.R."/>
            <person name="La Ragione R."/>
            <person name="Hildebrand F."/>
            <person name="Pallen M.J."/>
        </authorList>
    </citation>
    <scope>NUCLEOTIDE SEQUENCE</scope>
    <source>
        <strain evidence="2">F6-4510</strain>
    </source>
</reference>
<gene>
    <name evidence="2" type="ORF">IAC55_07270</name>
</gene>
<evidence type="ECO:0000313" key="3">
    <source>
        <dbReference type="Proteomes" id="UP000823611"/>
    </source>
</evidence>
<reference evidence="2" key="1">
    <citation type="submission" date="2020-10" db="EMBL/GenBank/DDBJ databases">
        <authorList>
            <person name="Gilroy R."/>
        </authorList>
    </citation>
    <scope>NUCLEOTIDE SEQUENCE</scope>
    <source>
        <strain evidence="2">F6-4510</strain>
    </source>
</reference>
<sequence>MNSSTKVAYYGLFASLAIIMGWVEMMVPIPIPVPGVKVGLANVIIVMAMYFFGGKEALGISLIRIIISGILFSGFSGFLYSVSGAIFSFFVMLIAKDIFKFNIYSVSILGGICHNIGQFVVASLVVKTNLSIYMPILIISGLITGALIGIIAKNCLSYIKR</sequence>
<comment type="caution">
    <text evidence="2">The sequence shown here is derived from an EMBL/GenBank/DDBJ whole genome shotgun (WGS) entry which is preliminary data.</text>
</comment>
<keyword evidence="1" id="KW-0472">Membrane</keyword>
<dbReference type="EMBL" id="JADIMX010000134">
    <property type="protein sequence ID" value="MBO8435101.1"/>
    <property type="molecule type" value="Genomic_DNA"/>
</dbReference>
<dbReference type="InterPro" id="IPR014535">
    <property type="entry name" value="Hpre_diP_synt_I"/>
</dbReference>
<organism evidence="2 3">
    <name type="scientific">Candidatus Fimicola merdigallinarum</name>
    <dbReference type="NCBI Taxonomy" id="2840819"/>
    <lineage>
        <taxon>Bacteria</taxon>
        <taxon>Bacillati</taxon>
        <taxon>Bacillota</taxon>
        <taxon>Clostridia</taxon>
        <taxon>Lachnospirales</taxon>
        <taxon>Lachnospiraceae</taxon>
        <taxon>Lachnospiraceae incertae sedis</taxon>
        <taxon>Candidatus Fimicola</taxon>
    </lineage>
</organism>
<accession>A0A9D9DWL8</accession>
<feature type="transmembrane region" description="Helical" evidence="1">
    <location>
        <begin position="6"/>
        <end position="23"/>
    </location>
</feature>
<feature type="transmembrane region" description="Helical" evidence="1">
    <location>
        <begin position="101"/>
        <end position="126"/>
    </location>
</feature>
<dbReference type="PIRSF" id="PIRSF027391">
    <property type="entry name" value="Hpre_diP_synt_I"/>
    <property type="match status" value="1"/>
</dbReference>
<keyword evidence="1" id="KW-0812">Transmembrane</keyword>
<dbReference type="Gene3D" id="1.10.1760.20">
    <property type="match status" value="1"/>
</dbReference>
<name>A0A9D9DWL8_9FIRM</name>
<feature type="transmembrane region" description="Helical" evidence="1">
    <location>
        <begin position="132"/>
        <end position="152"/>
    </location>
</feature>